<evidence type="ECO:0000256" key="1">
    <source>
        <dbReference type="ARBA" id="ARBA00022475"/>
    </source>
</evidence>
<evidence type="ECO:0000256" key="2">
    <source>
        <dbReference type="ARBA" id="ARBA00022490"/>
    </source>
</evidence>
<comment type="subunit">
    <text evidence="10">Part of the signal recognition particle protein translocation system, which is composed of SRP and FtsY.</text>
</comment>
<dbReference type="Pfam" id="PF00448">
    <property type="entry name" value="SRP54"/>
    <property type="match status" value="1"/>
</dbReference>
<name>A0A550JAR7_9BACT</name>
<feature type="binding site" evidence="10">
    <location>
        <begin position="363"/>
        <end position="366"/>
    </location>
    <ligand>
        <name>GTP</name>
        <dbReference type="ChEBI" id="CHEBI:37565"/>
    </ligand>
</feature>
<dbReference type="GO" id="GO:0006614">
    <property type="term" value="P:SRP-dependent cotranslational protein targeting to membrane"/>
    <property type="evidence" value="ECO:0007669"/>
    <property type="project" value="InterPro"/>
</dbReference>
<dbReference type="GO" id="GO:0005737">
    <property type="term" value="C:cytoplasm"/>
    <property type="evidence" value="ECO:0007669"/>
    <property type="project" value="UniProtKB-SubCell"/>
</dbReference>
<comment type="function">
    <text evidence="9">Involved in targeting and insertion of nascent membrane proteins into the cytoplasmic membrane. Acts as a receptor for the complex formed by the signal recognition particle (SRP) and the ribosome-nascent chain (RNC). Interaction with SRP-RNC leads to the transfer of the RNC complex to the Sec translocase for insertion into the membrane, the hydrolysis of GTP by both Ffh and FtsY, and the dissociation of the SRP-FtsY complex into the individual components.</text>
</comment>
<dbReference type="GO" id="GO:0005525">
    <property type="term" value="F:GTP binding"/>
    <property type="evidence" value="ECO:0007669"/>
    <property type="project" value="UniProtKB-UniRule"/>
</dbReference>
<evidence type="ECO:0000313" key="15">
    <source>
        <dbReference type="Proteomes" id="UP000317155"/>
    </source>
</evidence>
<dbReference type="FunFam" id="3.40.50.300:FF:000053">
    <property type="entry name" value="Signal recognition particle receptor FtsY"/>
    <property type="match status" value="1"/>
</dbReference>
<dbReference type="FunFam" id="1.20.120.140:FF:000002">
    <property type="entry name" value="Signal recognition particle receptor FtsY"/>
    <property type="match status" value="1"/>
</dbReference>
<keyword evidence="6 10" id="KW-0472">Membrane</keyword>
<dbReference type="EC" id="3.6.5.4" evidence="10"/>
<evidence type="ECO:0000256" key="9">
    <source>
        <dbReference type="ARBA" id="ARBA00053570"/>
    </source>
</evidence>
<dbReference type="OrthoDB" id="9804720at2"/>
<evidence type="ECO:0000256" key="12">
    <source>
        <dbReference type="SAM" id="Phobius"/>
    </source>
</evidence>
<dbReference type="InterPro" id="IPR003593">
    <property type="entry name" value="AAA+_ATPase"/>
</dbReference>
<dbReference type="PROSITE" id="PS00300">
    <property type="entry name" value="SRP54"/>
    <property type="match status" value="1"/>
</dbReference>
<dbReference type="InterPro" id="IPR000897">
    <property type="entry name" value="SRP54_GTPase_dom"/>
</dbReference>
<dbReference type="SUPFAM" id="SSF52540">
    <property type="entry name" value="P-loop containing nucleoside triphosphate hydrolases"/>
    <property type="match status" value="1"/>
</dbReference>
<dbReference type="InterPro" id="IPR004390">
    <property type="entry name" value="SR_rcpt_FtsY"/>
</dbReference>
<evidence type="ECO:0000259" key="13">
    <source>
        <dbReference type="PROSITE" id="PS00300"/>
    </source>
</evidence>
<keyword evidence="3 10" id="KW-0547">Nucleotide-binding</keyword>
<feature type="binding site" evidence="10">
    <location>
        <begin position="217"/>
        <end position="224"/>
    </location>
    <ligand>
        <name>GTP</name>
        <dbReference type="ChEBI" id="CHEBI:37565"/>
    </ligand>
</feature>
<dbReference type="Pfam" id="PF02881">
    <property type="entry name" value="SRP54_N"/>
    <property type="match status" value="1"/>
</dbReference>
<dbReference type="CDD" id="cd17874">
    <property type="entry name" value="FtsY"/>
    <property type="match status" value="1"/>
</dbReference>
<keyword evidence="4 10" id="KW-0378">Hydrolase</keyword>
<dbReference type="EMBL" id="VJVV01000008">
    <property type="protein sequence ID" value="TRO80349.1"/>
    <property type="molecule type" value="Genomic_DNA"/>
</dbReference>
<evidence type="ECO:0000256" key="6">
    <source>
        <dbReference type="ARBA" id="ARBA00023136"/>
    </source>
</evidence>
<dbReference type="GO" id="GO:0005047">
    <property type="term" value="F:signal recognition particle binding"/>
    <property type="evidence" value="ECO:0007669"/>
    <property type="project" value="TreeGrafter"/>
</dbReference>
<dbReference type="SMART" id="SM00382">
    <property type="entry name" value="AAA"/>
    <property type="match status" value="1"/>
</dbReference>
<dbReference type="InterPro" id="IPR013822">
    <property type="entry name" value="Signal_recog_particl_SRP54_hlx"/>
</dbReference>
<keyword evidence="15" id="KW-1185">Reference proteome</keyword>
<dbReference type="PANTHER" id="PTHR43134:SF1">
    <property type="entry name" value="SIGNAL RECOGNITION PARTICLE RECEPTOR SUBUNIT ALPHA"/>
    <property type="match status" value="1"/>
</dbReference>
<dbReference type="Gene3D" id="1.20.120.140">
    <property type="entry name" value="Signal recognition particle SRP54, nucleotide-binding domain"/>
    <property type="match status" value="1"/>
</dbReference>
<dbReference type="SMART" id="SM00963">
    <property type="entry name" value="SRP54_N"/>
    <property type="match status" value="1"/>
</dbReference>
<comment type="subcellular location">
    <subcellularLocation>
        <location evidence="10">Cell membrane</location>
        <topology evidence="10">Peripheral membrane protein</topology>
        <orientation evidence="10">Cytoplasmic side</orientation>
    </subcellularLocation>
    <subcellularLocation>
        <location evidence="10">Cytoplasm</location>
    </subcellularLocation>
</comment>
<feature type="transmembrane region" description="Helical" evidence="12">
    <location>
        <begin position="47"/>
        <end position="67"/>
    </location>
</feature>
<keyword evidence="5 10" id="KW-0342">GTP-binding</keyword>
<accession>A0A550JAR7</accession>
<keyword evidence="7 10" id="KW-0675">Receptor</keyword>
<comment type="catalytic activity">
    <reaction evidence="8 10">
        <text>GTP + H2O = GDP + phosphate + H(+)</text>
        <dbReference type="Rhea" id="RHEA:19669"/>
        <dbReference type="ChEBI" id="CHEBI:15377"/>
        <dbReference type="ChEBI" id="CHEBI:15378"/>
        <dbReference type="ChEBI" id="CHEBI:37565"/>
        <dbReference type="ChEBI" id="CHEBI:43474"/>
        <dbReference type="ChEBI" id="CHEBI:58189"/>
        <dbReference type="EC" id="3.6.5.4"/>
    </reaction>
</comment>
<dbReference type="InterPro" id="IPR042101">
    <property type="entry name" value="SRP54_N_sf"/>
</dbReference>
<protein>
    <recommendedName>
        <fullName evidence="10">Signal recognition particle receptor FtsY</fullName>
        <shortName evidence="10">SRP receptor</shortName>
        <ecNumber evidence="10">3.6.5.4</ecNumber>
    </recommendedName>
</protein>
<evidence type="ECO:0000256" key="8">
    <source>
        <dbReference type="ARBA" id="ARBA00048027"/>
    </source>
</evidence>
<proteinExistence type="inferred from homology"/>
<feature type="region of interest" description="Disordered" evidence="11">
    <location>
        <begin position="74"/>
        <end position="96"/>
    </location>
</feature>
<evidence type="ECO:0000256" key="7">
    <source>
        <dbReference type="ARBA" id="ARBA00023170"/>
    </source>
</evidence>
<keyword evidence="2 10" id="KW-0963">Cytoplasm</keyword>
<dbReference type="Proteomes" id="UP000317155">
    <property type="component" value="Unassembled WGS sequence"/>
</dbReference>
<dbReference type="GO" id="GO:0003924">
    <property type="term" value="F:GTPase activity"/>
    <property type="evidence" value="ECO:0007669"/>
    <property type="project" value="UniProtKB-UniRule"/>
</dbReference>
<dbReference type="RefSeq" id="WP_092058627.1">
    <property type="nucleotide sequence ID" value="NZ_FOJJ01000040.1"/>
</dbReference>
<dbReference type="SUPFAM" id="SSF47364">
    <property type="entry name" value="Domain of the SRP/SRP receptor G-proteins"/>
    <property type="match status" value="1"/>
</dbReference>
<feature type="domain" description="SRP54-type proteins GTP-binding" evidence="13">
    <location>
        <begin position="384"/>
        <end position="397"/>
    </location>
</feature>
<evidence type="ECO:0000256" key="10">
    <source>
        <dbReference type="HAMAP-Rule" id="MF_00920"/>
    </source>
</evidence>
<dbReference type="PANTHER" id="PTHR43134">
    <property type="entry name" value="SIGNAL RECOGNITION PARTICLE RECEPTOR SUBUNIT ALPHA"/>
    <property type="match status" value="1"/>
</dbReference>
<dbReference type="Gene3D" id="3.40.50.300">
    <property type="entry name" value="P-loop containing nucleotide triphosphate hydrolases"/>
    <property type="match status" value="1"/>
</dbReference>
<evidence type="ECO:0000256" key="3">
    <source>
        <dbReference type="ARBA" id="ARBA00022741"/>
    </source>
</evidence>
<comment type="caution">
    <text evidence="14">The sequence shown here is derived from an EMBL/GenBank/DDBJ whole genome shotgun (WGS) entry which is preliminary data.</text>
</comment>
<keyword evidence="12" id="KW-0812">Transmembrane</keyword>
<evidence type="ECO:0000256" key="5">
    <source>
        <dbReference type="ARBA" id="ARBA00023134"/>
    </source>
</evidence>
<gene>
    <name evidence="10 14" type="primary">ftsY</name>
    <name evidence="14" type="ORF">FL622_12080</name>
</gene>
<feature type="binding site" evidence="10">
    <location>
        <begin position="299"/>
        <end position="303"/>
    </location>
    <ligand>
        <name>GTP</name>
        <dbReference type="ChEBI" id="CHEBI:37565"/>
    </ligand>
</feature>
<dbReference type="InterPro" id="IPR027417">
    <property type="entry name" value="P-loop_NTPase"/>
</dbReference>
<dbReference type="NCBIfam" id="TIGR00064">
    <property type="entry name" value="ftsY"/>
    <property type="match status" value="1"/>
</dbReference>
<dbReference type="AlphaFoldDB" id="A0A550JAR7"/>
<evidence type="ECO:0000313" key="14">
    <source>
        <dbReference type="EMBL" id="TRO80349.1"/>
    </source>
</evidence>
<keyword evidence="12" id="KW-1133">Transmembrane helix</keyword>
<feature type="compositionally biased region" description="Acidic residues" evidence="11">
    <location>
        <begin position="81"/>
        <end position="92"/>
    </location>
</feature>
<evidence type="ECO:0000256" key="11">
    <source>
        <dbReference type="SAM" id="MobiDB-lite"/>
    </source>
</evidence>
<comment type="similarity">
    <text evidence="10">Belongs to the GTP-binding SRP family. FtsY subfamily.</text>
</comment>
<sequence>MDQFSNLLKNYLAQFGELLKLWVQTVAPLLGQLGVPEIYREVGALGALYLLVTLVVALFILLLLRIGRRQRPVPPRRAEVTAEEEAEAEAVEEAPTPPAEITVEAPAAAPASLFERMRAGLAKTQGALVGRLDSLLSGRRVDDELLDDLEELLITADFGMATTGDVIQALRGRVARGEMSPAALRTALREELRERLKLEAGALDLNQAQPFVIMVVGVNGVGKTTTIGKLARQFTAQGKRVVLGAGDTFRAAAAEQLAIWGERAGVEVIRHGEGADPAAVAFDAAKATLARKADVLILDTAGRLHTKVNLMEEMKKIRRVLGREIPGAPHETLLVLDATTGQNALIQARLFKEAVEVSGIALTKLDGTAKGGMVVAIGAELGLPVRYVGIGEGVDDLRPFDPDLFVDALFRES</sequence>
<organism evidence="14 15">
    <name type="scientific">Trichloromonas acetexigens</name>
    <dbReference type="NCBI Taxonomy" id="38815"/>
    <lineage>
        <taxon>Bacteria</taxon>
        <taxon>Pseudomonadati</taxon>
        <taxon>Thermodesulfobacteriota</taxon>
        <taxon>Desulfuromonadia</taxon>
        <taxon>Desulfuromonadales</taxon>
        <taxon>Trichloromonadaceae</taxon>
        <taxon>Trichloromonas</taxon>
    </lineage>
</organism>
<evidence type="ECO:0000256" key="4">
    <source>
        <dbReference type="ARBA" id="ARBA00022801"/>
    </source>
</evidence>
<keyword evidence="1 10" id="KW-1003">Cell membrane</keyword>
<dbReference type="HAMAP" id="MF_00920">
    <property type="entry name" value="FtsY"/>
    <property type="match status" value="1"/>
</dbReference>
<dbReference type="GO" id="GO:0005886">
    <property type="term" value="C:plasma membrane"/>
    <property type="evidence" value="ECO:0007669"/>
    <property type="project" value="UniProtKB-SubCell"/>
</dbReference>
<dbReference type="InterPro" id="IPR036225">
    <property type="entry name" value="SRP/SRP_N"/>
</dbReference>
<reference evidence="14 15" key="1">
    <citation type="submission" date="2019-07" db="EMBL/GenBank/DDBJ databases">
        <title>Insights of Desulfuromonas acetexigens electromicrobiology.</title>
        <authorList>
            <person name="Katuri K."/>
            <person name="Sapireddy V."/>
            <person name="Shaw D.R."/>
            <person name="Saikaly P."/>
        </authorList>
    </citation>
    <scope>NUCLEOTIDE SEQUENCE [LARGE SCALE GENOMIC DNA]</scope>
    <source>
        <strain evidence="14 15">2873</strain>
    </source>
</reference>
<dbReference type="SMART" id="SM00962">
    <property type="entry name" value="SRP54"/>
    <property type="match status" value="1"/>
</dbReference>